<name>I0YQK6_COCSC</name>
<protein>
    <submittedName>
        <fullName evidence="1">Uncharacterized protein</fullName>
    </submittedName>
</protein>
<dbReference type="KEGG" id="csl:COCSUDRAFT_43621"/>
<dbReference type="AlphaFoldDB" id="I0YQK6"/>
<keyword evidence="2" id="KW-1185">Reference proteome</keyword>
<dbReference type="GeneID" id="17038654"/>
<dbReference type="Pfam" id="PF14825">
    <property type="entry name" value="CFAP77"/>
    <property type="match status" value="1"/>
</dbReference>
<dbReference type="EMBL" id="AGSI01000014">
    <property type="protein sequence ID" value="EIE20675.1"/>
    <property type="molecule type" value="Genomic_DNA"/>
</dbReference>
<reference evidence="1 2" key="1">
    <citation type="journal article" date="2012" name="Genome Biol.">
        <title>The genome of the polar eukaryotic microalga coccomyxa subellipsoidea reveals traits of cold adaptation.</title>
        <authorList>
            <person name="Blanc G."/>
            <person name="Agarkova I."/>
            <person name="Grimwood J."/>
            <person name="Kuo A."/>
            <person name="Brueggeman A."/>
            <person name="Dunigan D."/>
            <person name="Gurnon J."/>
            <person name="Ladunga I."/>
            <person name="Lindquist E."/>
            <person name="Lucas S."/>
            <person name="Pangilinan J."/>
            <person name="Proschold T."/>
            <person name="Salamov A."/>
            <person name="Schmutz J."/>
            <person name="Weeks D."/>
            <person name="Yamada T."/>
            <person name="Claverie J.M."/>
            <person name="Grigoriev I."/>
            <person name="Van Etten J."/>
            <person name="Lomsadze A."/>
            <person name="Borodovsky M."/>
        </authorList>
    </citation>
    <scope>NUCLEOTIDE SEQUENCE [LARGE SCALE GENOMIC DNA]</scope>
    <source>
        <strain evidence="1 2">C-169</strain>
    </source>
</reference>
<dbReference type="PANTHER" id="PTHR28617">
    <property type="entry name" value="CILIA- AND FLAGELLA-ASSOCIATED PROTEIN 77"/>
    <property type="match status" value="1"/>
</dbReference>
<evidence type="ECO:0000313" key="2">
    <source>
        <dbReference type="Proteomes" id="UP000007264"/>
    </source>
</evidence>
<accession>I0YQK6</accession>
<comment type="caution">
    <text evidence="1">The sequence shown here is derived from an EMBL/GenBank/DDBJ whole genome shotgun (WGS) entry which is preliminary data.</text>
</comment>
<dbReference type="Proteomes" id="UP000007264">
    <property type="component" value="Unassembled WGS sequence"/>
</dbReference>
<dbReference type="PANTHER" id="PTHR28617:SF1">
    <property type="entry name" value="CILIA- AND FLAGELLA-ASSOCIATED PROTEIN 77"/>
    <property type="match status" value="1"/>
</dbReference>
<dbReference type="eggNOG" id="ENOG502R389">
    <property type="taxonomic scope" value="Eukaryota"/>
</dbReference>
<organism evidence="1 2">
    <name type="scientific">Coccomyxa subellipsoidea (strain C-169)</name>
    <name type="common">Green microalga</name>
    <dbReference type="NCBI Taxonomy" id="574566"/>
    <lineage>
        <taxon>Eukaryota</taxon>
        <taxon>Viridiplantae</taxon>
        <taxon>Chlorophyta</taxon>
        <taxon>core chlorophytes</taxon>
        <taxon>Trebouxiophyceae</taxon>
        <taxon>Trebouxiophyceae incertae sedis</taxon>
        <taxon>Coccomyxaceae</taxon>
        <taxon>Coccomyxa</taxon>
        <taxon>Coccomyxa subellipsoidea</taxon>
    </lineage>
</organism>
<dbReference type="RefSeq" id="XP_005645219.1">
    <property type="nucleotide sequence ID" value="XM_005645162.1"/>
</dbReference>
<sequence length="238" mass="25777">MKTNHLLYRADIGKIKKCTFANPPKDKVFGYARPHDPEDAGEVMQHWELSQPDAALETGPDFSGLTRADQQQPFRFAHPQTLARGIATHKPPPPLPSDANPWHTYGSPSAYRSQEQIRIAGREDPNIQQLVQGSFQWDWVAAYTHHTPVHAGTCAAGMTNSATTLTTCAAGITNRTGPCSTKAADGHAAAAARILAGQVSAGGENTLKNFKLSRFKRVAARTNTFRQQAVPALAQPVC</sequence>
<gene>
    <name evidence="1" type="ORF">COCSUDRAFT_43621</name>
</gene>
<evidence type="ECO:0000313" key="1">
    <source>
        <dbReference type="EMBL" id="EIE20675.1"/>
    </source>
</evidence>
<dbReference type="OrthoDB" id="532484at2759"/>
<dbReference type="InterPro" id="IPR029147">
    <property type="entry name" value="CFAP77"/>
</dbReference>
<proteinExistence type="predicted"/>